<dbReference type="Pfam" id="PF00092">
    <property type="entry name" value="VWA"/>
    <property type="match status" value="1"/>
</dbReference>
<dbReference type="AlphaFoldDB" id="A0A5C6B5J7"/>
<dbReference type="SUPFAM" id="SSF53300">
    <property type="entry name" value="vWA-like"/>
    <property type="match status" value="1"/>
</dbReference>
<sequence length="468" mass="51200">MRAWVGKRMEPAAEEMFAHVSLKLGAIVMSQCTRKLAAFVAAATLIGSTVQAGQVKLDVSMAQPTLLAGKKQTAYLKVGLTGFKFQSDKKRPSVNVALVLDKSGSMKGEKIKRAREAAISAIERLNENDIVSVITYDATVNVLVPATKLSDKKQIIEKIKSIGASGSTALFAGVSKGAGELRKFLDSERVNRIILLSDGLANVGPKSPSELGELGRSLGKEGIAVSTMGLGLHYNEDLMVQLAQNSDGNHIFIKDAADLVKIFNYEFDDVLSVVAQEVAITITCENGVRPVRMLNGDAEINGQTVVVGMNQIYSEQEKYILLEVEIPAAKPEETLKVAAVNVSYANMQTNTTDRLSSEVSVKFSENVADVEKSLNRDVMEQAVLQVANRANGFATQLRDKGDIEGARQVLINNSVYLGENGELLGSELLMFRCATNKEQSKKLDEKDWKANRKQMRRFQYKDQTQQKY</sequence>
<dbReference type="InterPro" id="IPR002035">
    <property type="entry name" value="VWF_A"/>
</dbReference>
<accession>A0A5C6B5J7</accession>
<evidence type="ECO:0000313" key="3">
    <source>
        <dbReference type="Proteomes" id="UP000320735"/>
    </source>
</evidence>
<evidence type="ECO:0000259" key="1">
    <source>
        <dbReference type="PROSITE" id="PS50234"/>
    </source>
</evidence>
<keyword evidence="3" id="KW-1185">Reference proteome</keyword>
<feature type="domain" description="VWFA" evidence="1">
    <location>
        <begin position="95"/>
        <end position="274"/>
    </location>
</feature>
<dbReference type="PANTHER" id="PTHR10579:SF43">
    <property type="entry name" value="ZINC FINGER (C3HC4-TYPE RING FINGER) FAMILY PROTEIN"/>
    <property type="match status" value="1"/>
</dbReference>
<evidence type="ECO:0000313" key="2">
    <source>
        <dbReference type="EMBL" id="TWU07218.1"/>
    </source>
</evidence>
<dbReference type="SMART" id="SM00327">
    <property type="entry name" value="VWA"/>
    <property type="match status" value="1"/>
</dbReference>
<reference evidence="2 3" key="1">
    <citation type="submission" date="2019-02" db="EMBL/GenBank/DDBJ databases">
        <title>Deep-cultivation of Planctomycetes and their phenomic and genomic characterization uncovers novel biology.</title>
        <authorList>
            <person name="Wiegand S."/>
            <person name="Jogler M."/>
            <person name="Boedeker C."/>
            <person name="Pinto D."/>
            <person name="Vollmers J."/>
            <person name="Rivas-Marin E."/>
            <person name="Kohn T."/>
            <person name="Peeters S.H."/>
            <person name="Heuer A."/>
            <person name="Rast P."/>
            <person name="Oberbeckmann S."/>
            <person name="Bunk B."/>
            <person name="Jeske O."/>
            <person name="Meyerdierks A."/>
            <person name="Storesund J.E."/>
            <person name="Kallscheuer N."/>
            <person name="Luecker S."/>
            <person name="Lage O.M."/>
            <person name="Pohl T."/>
            <person name="Merkel B.J."/>
            <person name="Hornburger P."/>
            <person name="Mueller R.-W."/>
            <person name="Bruemmer F."/>
            <person name="Labrenz M."/>
            <person name="Spormann A.M."/>
            <person name="Op Den Camp H."/>
            <person name="Overmann J."/>
            <person name="Amann R."/>
            <person name="Jetten M.S.M."/>
            <person name="Mascher T."/>
            <person name="Medema M.H."/>
            <person name="Devos D.P."/>
            <person name="Kaster A.-K."/>
            <person name="Ovreas L."/>
            <person name="Rohde M."/>
            <person name="Galperin M.Y."/>
            <person name="Jogler C."/>
        </authorList>
    </citation>
    <scope>NUCLEOTIDE SEQUENCE [LARGE SCALE GENOMIC DNA]</scope>
    <source>
        <strain evidence="2 3">CA54</strain>
    </source>
</reference>
<dbReference type="PANTHER" id="PTHR10579">
    <property type="entry name" value="CALCIUM-ACTIVATED CHLORIDE CHANNEL REGULATOR"/>
    <property type="match status" value="1"/>
</dbReference>
<organism evidence="2 3">
    <name type="scientific">Symmachiella macrocystis</name>
    <dbReference type="NCBI Taxonomy" id="2527985"/>
    <lineage>
        <taxon>Bacteria</taxon>
        <taxon>Pseudomonadati</taxon>
        <taxon>Planctomycetota</taxon>
        <taxon>Planctomycetia</taxon>
        <taxon>Planctomycetales</taxon>
        <taxon>Planctomycetaceae</taxon>
        <taxon>Symmachiella</taxon>
    </lineage>
</organism>
<comment type="caution">
    <text evidence="2">The sequence shown here is derived from an EMBL/GenBank/DDBJ whole genome shotgun (WGS) entry which is preliminary data.</text>
</comment>
<dbReference type="Proteomes" id="UP000320735">
    <property type="component" value="Unassembled WGS sequence"/>
</dbReference>
<dbReference type="EMBL" id="SJPP01000003">
    <property type="protein sequence ID" value="TWU07218.1"/>
    <property type="molecule type" value="Genomic_DNA"/>
</dbReference>
<protein>
    <submittedName>
        <fullName evidence="2">von Willebrand factor type A domain protein</fullName>
    </submittedName>
</protein>
<dbReference type="InterPro" id="IPR051266">
    <property type="entry name" value="CLCR"/>
</dbReference>
<name>A0A5C6B5J7_9PLAN</name>
<proteinExistence type="predicted"/>
<dbReference type="InterPro" id="IPR036465">
    <property type="entry name" value="vWFA_dom_sf"/>
</dbReference>
<dbReference type="PROSITE" id="PS50234">
    <property type="entry name" value="VWFA"/>
    <property type="match status" value="1"/>
</dbReference>
<gene>
    <name evidence="2" type="ORF">CA54_56230</name>
</gene>
<dbReference type="Gene3D" id="3.40.50.410">
    <property type="entry name" value="von Willebrand factor, type A domain"/>
    <property type="match status" value="1"/>
</dbReference>